<evidence type="ECO:0008006" key="4">
    <source>
        <dbReference type="Google" id="ProtNLM"/>
    </source>
</evidence>
<dbReference type="OrthoDB" id="10482144at2759"/>
<organism evidence="2 3">
    <name type="scientific">Eragrostis curvula</name>
    <name type="common">weeping love grass</name>
    <dbReference type="NCBI Taxonomy" id="38414"/>
    <lineage>
        <taxon>Eukaryota</taxon>
        <taxon>Viridiplantae</taxon>
        <taxon>Streptophyta</taxon>
        <taxon>Embryophyta</taxon>
        <taxon>Tracheophyta</taxon>
        <taxon>Spermatophyta</taxon>
        <taxon>Magnoliopsida</taxon>
        <taxon>Liliopsida</taxon>
        <taxon>Poales</taxon>
        <taxon>Poaceae</taxon>
        <taxon>PACMAD clade</taxon>
        <taxon>Chloridoideae</taxon>
        <taxon>Eragrostideae</taxon>
        <taxon>Eragrostidinae</taxon>
        <taxon>Eragrostis</taxon>
    </lineage>
</organism>
<accession>A0A5J9WFA2</accession>
<keyword evidence="3" id="KW-1185">Reference proteome</keyword>
<sequence length="86" mass="9429">MEMMMSRKNLVLPLILLILILVASHGRIDAKEDTVVQVGSVDASPCGEEIRCLARCFSPGKCNQCCKNNGYSRGKCKTLACFCCNE</sequence>
<evidence type="ECO:0000256" key="1">
    <source>
        <dbReference type="SAM" id="SignalP"/>
    </source>
</evidence>
<reference evidence="2 3" key="1">
    <citation type="journal article" date="2019" name="Sci. Rep.">
        <title>A high-quality genome of Eragrostis curvula grass provides insights into Poaceae evolution and supports new strategies to enhance forage quality.</title>
        <authorList>
            <person name="Carballo J."/>
            <person name="Santos B.A.C.M."/>
            <person name="Zappacosta D."/>
            <person name="Garbus I."/>
            <person name="Selva J.P."/>
            <person name="Gallo C.A."/>
            <person name="Diaz A."/>
            <person name="Albertini E."/>
            <person name="Caccamo M."/>
            <person name="Echenique V."/>
        </authorList>
    </citation>
    <scope>NUCLEOTIDE SEQUENCE [LARGE SCALE GENOMIC DNA]</scope>
    <source>
        <strain evidence="3">cv. Victoria</strain>
        <tissue evidence="2">Leaf</tissue>
    </source>
</reference>
<evidence type="ECO:0000313" key="3">
    <source>
        <dbReference type="Proteomes" id="UP000324897"/>
    </source>
</evidence>
<keyword evidence="1" id="KW-0732">Signal</keyword>
<dbReference type="EMBL" id="RWGY01000004">
    <property type="protein sequence ID" value="TVU46537.1"/>
    <property type="molecule type" value="Genomic_DNA"/>
</dbReference>
<name>A0A5J9WFA2_9POAL</name>
<dbReference type="AlphaFoldDB" id="A0A5J9WFA2"/>
<proteinExistence type="predicted"/>
<dbReference type="Proteomes" id="UP000324897">
    <property type="component" value="Chromosome 5"/>
</dbReference>
<feature type="signal peptide" evidence="1">
    <location>
        <begin position="1"/>
        <end position="30"/>
    </location>
</feature>
<gene>
    <name evidence="2" type="ORF">EJB05_06078</name>
</gene>
<feature type="chain" id="PRO_5023881225" description="Knottin scorpion toxin-like domain-containing protein" evidence="1">
    <location>
        <begin position="31"/>
        <end position="86"/>
    </location>
</feature>
<dbReference type="Gramene" id="TVU46537">
    <property type="protein sequence ID" value="TVU46537"/>
    <property type="gene ID" value="EJB05_06078"/>
</dbReference>
<evidence type="ECO:0000313" key="2">
    <source>
        <dbReference type="EMBL" id="TVU46537.1"/>
    </source>
</evidence>
<comment type="caution">
    <text evidence="2">The sequence shown here is derived from an EMBL/GenBank/DDBJ whole genome shotgun (WGS) entry which is preliminary data.</text>
</comment>
<protein>
    <recommendedName>
        <fullName evidence="4">Knottin scorpion toxin-like domain-containing protein</fullName>
    </recommendedName>
</protein>